<dbReference type="EMBL" id="LKAM01000007">
    <property type="protein sequence ID" value="KUM47538.1"/>
    <property type="molecule type" value="Genomic_DNA"/>
</dbReference>
<keyword evidence="1" id="KW-0496">Mitochondrion</keyword>
<protein>
    <submittedName>
        <fullName evidence="1">Uncharacterized protein</fullName>
    </submittedName>
</protein>
<comment type="caution">
    <text evidence="1">The sequence shown here is derived from an EMBL/GenBank/DDBJ whole genome shotgun (WGS) entry which is preliminary data.</text>
</comment>
<proteinExistence type="predicted"/>
<name>A0A124GN32_PICGL</name>
<gene>
    <name evidence="1" type="ORF">ABT39_MTgene5724</name>
</gene>
<reference evidence="1" key="1">
    <citation type="journal article" date="2015" name="Genome Biol. Evol.">
        <title>Organellar Genomes of White Spruce (Picea glauca): Assembly and Annotation.</title>
        <authorList>
            <person name="Jackman S.D."/>
            <person name="Warren R.L."/>
            <person name="Gibb E.A."/>
            <person name="Vandervalk B.P."/>
            <person name="Mohamadi H."/>
            <person name="Chu J."/>
            <person name="Raymond A."/>
            <person name="Pleasance S."/>
            <person name="Coope R."/>
            <person name="Wildung M.R."/>
            <person name="Ritland C.E."/>
            <person name="Bousquet J."/>
            <person name="Jones S.J."/>
            <person name="Bohlmann J."/>
            <person name="Birol I."/>
        </authorList>
    </citation>
    <scope>NUCLEOTIDE SEQUENCE [LARGE SCALE GENOMIC DNA]</scope>
    <source>
        <tissue evidence="1">Flushing bud</tissue>
    </source>
</reference>
<geneLocation type="mitochondrion" evidence="1"/>
<dbReference type="AlphaFoldDB" id="A0A124GN32"/>
<evidence type="ECO:0000313" key="1">
    <source>
        <dbReference type="EMBL" id="KUM47538.1"/>
    </source>
</evidence>
<sequence length="48" mass="5714">MTMNQWFAYMYLDLNIELPPLLLLMVRLMVRLDQLNLALELLPPRLLA</sequence>
<organism evidence="1">
    <name type="scientific">Picea glauca</name>
    <name type="common">White spruce</name>
    <name type="synonym">Pinus glauca</name>
    <dbReference type="NCBI Taxonomy" id="3330"/>
    <lineage>
        <taxon>Eukaryota</taxon>
        <taxon>Viridiplantae</taxon>
        <taxon>Streptophyta</taxon>
        <taxon>Embryophyta</taxon>
        <taxon>Tracheophyta</taxon>
        <taxon>Spermatophyta</taxon>
        <taxon>Pinopsida</taxon>
        <taxon>Pinidae</taxon>
        <taxon>Conifers I</taxon>
        <taxon>Pinales</taxon>
        <taxon>Pinaceae</taxon>
        <taxon>Picea</taxon>
    </lineage>
</organism>
<accession>A0A124GN32</accession>